<dbReference type="PROSITE" id="PS00028">
    <property type="entry name" value="ZINC_FINGER_C2H2_1"/>
    <property type="match status" value="1"/>
</dbReference>
<name>A0ABQ5CDP0_9ASTR</name>
<dbReference type="InterPro" id="IPR025558">
    <property type="entry name" value="DUF4283"/>
</dbReference>
<evidence type="ECO:0000313" key="4">
    <source>
        <dbReference type="EMBL" id="GJT25195.1"/>
    </source>
</evidence>
<keyword evidence="1" id="KW-0862">Zinc</keyword>
<sequence length="502" mass="55506">MDIDNVVSLVADVTMVQKMVLNDFNMETPLESNKGVNVNFNANVEPTTSVLLLASVSFATLLKGHTSQKSVKLRTLFTPAGNGADVVVSLESIRAVSKQFANTAYDFFLGKHMAYPVVANYVRNTLSKYGLVKSMFNSANKLFFFQFSSMHGLDAMLENGLWFIRNNPLILKNWNPDGRSSYARAMIELQADMELKDTIVVVMPKLLGEGFYMCTIRVEINASSSGKKKKVVVASKEVSNLNAFDVLNSAKKDDDLGTNGGHSKSVGKGPKSDAFLSEHGFFYVASSSTSTTRIVERINKIERQVIDEKLTLVDDDVNSLPKVVFTENVDCGSEVEDVVDDHAVFKASTCLKRGANSGYSTNSFCGSAFLMNTTRNDRRGGDSNDHQKGWLKLSIGQYNGSVFPQTRLTKTMKVYTCSFCGRKFHNPQALGGHQNAHRTEREAVRRSHGENDNEAREGDHSHVQPSDGEKLEEMEWCGSSYSYLIPASQQPDSNTLDLNLKL</sequence>
<evidence type="ECO:0000259" key="3">
    <source>
        <dbReference type="PROSITE" id="PS50157"/>
    </source>
</evidence>
<dbReference type="InterPro" id="IPR053266">
    <property type="entry name" value="Zinc_finger_protein_7"/>
</dbReference>
<feature type="domain" description="C2H2-type" evidence="3">
    <location>
        <begin position="415"/>
        <end position="442"/>
    </location>
</feature>
<dbReference type="PROSITE" id="PS50157">
    <property type="entry name" value="ZINC_FINGER_C2H2_2"/>
    <property type="match status" value="1"/>
</dbReference>
<dbReference type="InterPro" id="IPR013087">
    <property type="entry name" value="Znf_C2H2_type"/>
</dbReference>
<reference evidence="4" key="1">
    <citation type="journal article" date="2022" name="Int. J. Mol. Sci.">
        <title>Draft Genome of Tanacetum Coccineum: Genomic Comparison of Closely Related Tanacetum-Family Plants.</title>
        <authorList>
            <person name="Yamashiro T."/>
            <person name="Shiraishi A."/>
            <person name="Nakayama K."/>
            <person name="Satake H."/>
        </authorList>
    </citation>
    <scope>NUCLEOTIDE SEQUENCE</scope>
</reference>
<evidence type="ECO:0000256" key="1">
    <source>
        <dbReference type="PROSITE-ProRule" id="PRU00042"/>
    </source>
</evidence>
<accession>A0ABQ5CDP0</accession>
<dbReference type="Proteomes" id="UP001151760">
    <property type="component" value="Unassembled WGS sequence"/>
</dbReference>
<evidence type="ECO:0000256" key="2">
    <source>
        <dbReference type="SAM" id="MobiDB-lite"/>
    </source>
</evidence>
<keyword evidence="1" id="KW-0479">Metal-binding</keyword>
<dbReference type="EMBL" id="BQNB010014195">
    <property type="protein sequence ID" value="GJT25195.1"/>
    <property type="molecule type" value="Genomic_DNA"/>
</dbReference>
<dbReference type="PANTHER" id="PTHR47593">
    <property type="entry name" value="ZINC FINGER PROTEIN 4-LIKE"/>
    <property type="match status" value="1"/>
</dbReference>
<protein>
    <submittedName>
        <fullName evidence="4">Ribonuclease H-like domain-containing protein</fullName>
    </submittedName>
</protein>
<keyword evidence="5" id="KW-1185">Reference proteome</keyword>
<dbReference type="Pfam" id="PF14111">
    <property type="entry name" value="DUF4283"/>
    <property type="match status" value="1"/>
</dbReference>
<feature type="region of interest" description="Disordered" evidence="2">
    <location>
        <begin position="428"/>
        <end position="471"/>
    </location>
</feature>
<dbReference type="PANTHER" id="PTHR47593:SF8">
    <property type="entry name" value="OS12G0581900 PROTEIN"/>
    <property type="match status" value="1"/>
</dbReference>
<feature type="compositionally biased region" description="Basic and acidic residues" evidence="2">
    <location>
        <begin position="437"/>
        <end position="471"/>
    </location>
</feature>
<reference evidence="4" key="2">
    <citation type="submission" date="2022-01" db="EMBL/GenBank/DDBJ databases">
        <authorList>
            <person name="Yamashiro T."/>
            <person name="Shiraishi A."/>
            <person name="Satake H."/>
            <person name="Nakayama K."/>
        </authorList>
    </citation>
    <scope>NUCLEOTIDE SEQUENCE</scope>
</reference>
<dbReference type="InterPro" id="IPR036236">
    <property type="entry name" value="Znf_C2H2_sf"/>
</dbReference>
<gene>
    <name evidence="4" type="ORF">Tco_0895132</name>
</gene>
<organism evidence="4 5">
    <name type="scientific">Tanacetum coccineum</name>
    <dbReference type="NCBI Taxonomy" id="301880"/>
    <lineage>
        <taxon>Eukaryota</taxon>
        <taxon>Viridiplantae</taxon>
        <taxon>Streptophyta</taxon>
        <taxon>Embryophyta</taxon>
        <taxon>Tracheophyta</taxon>
        <taxon>Spermatophyta</taxon>
        <taxon>Magnoliopsida</taxon>
        <taxon>eudicotyledons</taxon>
        <taxon>Gunneridae</taxon>
        <taxon>Pentapetalae</taxon>
        <taxon>asterids</taxon>
        <taxon>campanulids</taxon>
        <taxon>Asterales</taxon>
        <taxon>Asteraceae</taxon>
        <taxon>Asteroideae</taxon>
        <taxon>Anthemideae</taxon>
        <taxon>Anthemidinae</taxon>
        <taxon>Tanacetum</taxon>
    </lineage>
</organism>
<dbReference type="SUPFAM" id="SSF57667">
    <property type="entry name" value="beta-beta-alpha zinc fingers"/>
    <property type="match status" value="1"/>
</dbReference>
<dbReference type="Gene3D" id="3.30.160.60">
    <property type="entry name" value="Classic Zinc Finger"/>
    <property type="match status" value="1"/>
</dbReference>
<comment type="caution">
    <text evidence="4">The sequence shown here is derived from an EMBL/GenBank/DDBJ whole genome shotgun (WGS) entry which is preliminary data.</text>
</comment>
<proteinExistence type="predicted"/>
<evidence type="ECO:0000313" key="5">
    <source>
        <dbReference type="Proteomes" id="UP001151760"/>
    </source>
</evidence>
<keyword evidence="1" id="KW-0863">Zinc-finger</keyword>